<keyword evidence="6" id="KW-0804">Transcription</keyword>
<reference evidence="11" key="2">
    <citation type="submission" date="2025-08" db="UniProtKB">
        <authorList>
            <consortium name="RefSeq"/>
        </authorList>
    </citation>
    <scope>IDENTIFICATION</scope>
    <source>
        <tissue evidence="11">Leaf</tissue>
    </source>
</reference>
<dbReference type="PROSITE" id="PS51032">
    <property type="entry name" value="AP2_ERF"/>
    <property type="match status" value="1"/>
</dbReference>
<dbReference type="CDD" id="cd00018">
    <property type="entry name" value="AP2"/>
    <property type="match status" value="1"/>
</dbReference>
<dbReference type="KEGG" id="nta:107777420"/>
<comment type="subcellular location">
    <subcellularLocation>
        <location evidence="1">Nucleus</location>
    </subcellularLocation>
</comment>
<keyword evidence="7" id="KW-0539">Nucleus</keyword>
<accession>A0A1S3YLI4</accession>
<dbReference type="InterPro" id="IPR050913">
    <property type="entry name" value="AP2/ERF_ERF"/>
</dbReference>
<dbReference type="OrthoDB" id="777519at2759"/>
<dbReference type="PANTHER" id="PTHR31194">
    <property type="entry name" value="SHN SHINE , DNA BINDING / TRANSCRIPTION FACTOR"/>
    <property type="match status" value="1"/>
</dbReference>
<reference evidence="10" key="1">
    <citation type="journal article" date="2014" name="Nat. Commun.">
        <title>The tobacco genome sequence and its comparison with those of tomato and potato.</title>
        <authorList>
            <person name="Sierro N."/>
            <person name="Battey J.N."/>
            <person name="Ouadi S."/>
            <person name="Bakaher N."/>
            <person name="Bovet L."/>
            <person name="Willig A."/>
            <person name="Goepfert S."/>
            <person name="Peitsch M.C."/>
            <person name="Ivanov N.V."/>
        </authorList>
    </citation>
    <scope>NUCLEOTIDE SEQUENCE [LARGE SCALE GENOMIC DNA]</scope>
</reference>
<dbReference type="InterPro" id="IPR016177">
    <property type="entry name" value="DNA-bd_dom_sf"/>
</dbReference>
<evidence type="ECO:0000256" key="8">
    <source>
        <dbReference type="SAM" id="MobiDB-lite"/>
    </source>
</evidence>
<evidence type="ECO:0000259" key="9">
    <source>
        <dbReference type="PROSITE" id="PS51032"/>
    </source>
</evidence>
<dbReference type="AlphaFoldDB" id="A0A1S3YLI4"/>
<dbReference type="PANTHER" id="PTHR31194:SF140">
    <property type="entry name" value="ETHYLENE-RESPONSIVE TRANSCRIPTION FACTOR CRF2"/>
    <property type="match status" value="1"/>
</dbReference>
<feature type="region of interest" description="Disordered" evidence="8">
    <location>
        <begin position="202"/>
        <end position="268"/>
    </location>
</feature>
<keyword evidence="5" id="KW-0238">DNA-binding</keyword>
<dbReference type="GO" id="GO:0003700">
    <property type="term" value="F:DNA-binding transcription factor activity"/>
    <property type="evidence" value="ECO:0000318"/>
    <property type="project" value="GO_Central"/>
</dbReference>
<keyword evidence="2" id="KW-0936">Ethylene signaling pathway</keyword>
<feature type="region of interest" description="Disordered" evidence="8">
    <location>
        <begin position="115"/>
        <end position="135"/>
    </location>
</feature>
<dbReference type="FunFam" id="3.30.730.10:FF:000001">
    <property type="entry name" value="Ethylene-responsive transcription factor 2"/>
    <property type="match status" value="1"/>
</dbReference>
<evidence type="ECO:0000256" key="3">
    <source>
        <dbReference type="ARBA" id="ARBA00022821"/>
    </source>
</evidence>
<evidence type="ECO:0000256" key="4">
    <source>
        <dbReference type="ARBA" id="ARBA00023015"/>
    </source>
</evidence>
<dbReference type="SUPFAM" id="SSF54171">
    <property type="entry name" value="DNA-binding domain"/>
    <property type="match status" value="1"/>
</dbReference>
<keyword evidence="3" id="KW-0611">Plant defense</keyword>
<dbReference type="SMART" id="SM00380">
    <property type="entry name" value="AP2"/>
    <property type="match status" value="1"/>
</dbReference>
<dbReference type="SMR" id="A0A1S3YLI4"/>
<keyword evidence="10" id="KW-1185">Reference proteome</keyword>
<evidence type="ECO:0000256" key="5">
    <source>
        <dbReference type="ARBA" id="ARBA00023125"/>
    </source>
</evidence>
<evidence type="ECO:0000256" key="7">
    <source>
        <dbReference type="ARBA" id="ARBA00023242"/>
    </source>
</evidence>
<evidence type="ECO:0000256" key="6">
    <source>
        <dbReference type="ARBA" id="ARBA00023163"/>
    </source>
</evidence>
<feature type="domain" description="AP2/ERF" evidence="9">
    <location>
        <begin position="147"/>
        <end position="204"/>
    </location>
</feature>
<evidence type="ECO:0000256" key="1">
    <source>
        <dbReference type="ARBA" id="ARBA00004123"/>
    </source>
</evidence>
<keyword evidence="4" id="KW-0805">Transcription regulation</keyword>
<dbReference type="Proteomes" id="UP000790787">
    <property type="component" value="Chromosome 1"/>
</dbReference>
<dbReference type="RefSeq" id="XP_016452918.1">
    <property type="nucleotide sequence ID" value="XM_016597432.1"/>
</dbReference>
<gene>
    <name evidence="11" type="primary">LOC107777420</name>
</gene>
<evidence type="ECO:0000313" key="11">
    <source>
        <dbReference type="RefSeq" id="XP_016452918.1"/>
    </source>
</evidence>
<organism evidence="10 11">
    <name type="scientific">Nicotiana tabacum</name>
    <name type="common">Common tobacco</name>
    <dbReference type="NCBI Taxonomy" id="4097"/>
    <lineage>
        <taxon>Eukaryota</taxon>
        <taxon>Viridiplantae</taxon>
        <taxon>Streptophyta</taxon>
        <taxon>Embryophyta</taxon>
        <taxon>Tracheophyta</taxon>
        <taxon>Spermatophyta</taxon>
        <taxon>Magnoliopsida</taxon>
        <taxon>eudicotyledons</taxon>
        <taxon>Gunneridae</taxon>
        <taxon>Pentapetalae</taxon>
        <taxon>asterids</taxon>
        <taxon>lamiids</taxon>
        <taxon>Solanales</taxon>
        <taxon>Solanaceae</taxon>
        <taxon>Nicotianoideae</taxon>
        <taxon>Nicotianeae</taxon>
        <taxon>Nicotiana</taxon>
    </lineage>
</organism>
<dbReference type="Pfam" id="PF00847">
    <property type="entry name" value="AP2"/>
    <property type="match status" value="1"/>
</dbReference>
<dbReference type="GO" id="GO:0000976">
    <property type="term" value="F:transcription cis-regulatory region binding"/>
    <property type="evidence" value="ECO:0000318"/>
    <property type="project" value="GO_Central"/>
</dbReference>
<sequence>MDQQTMLSSRVKYTEHRKQTTMVKPSAPATVTGRRKCPEMNAANGGPRVVRITVTDADATDSSSDEGEGLYGRHRVKKFVNEVRIEPCMGETVKSGGNSNGNRSVSGVLRNGWSESAVAPKRRKKNAGATKAEATAARGLKANNVKKFRGVRQRPWGKWAAEIRDPLRRVRLWLGTYDTAEEAAMVYDHAAIQLRGPDALTNFATPPPAKTTSCSSGYNSGEESHNDQRSPKSVLRCASTSFEESQNNEEAEAESLPSLPSEAAQKNSDFRDENDISNFCEFPPFESLFPDDLFLFENPVPIPDLFEPAALPDNVFGETCSDMFIGSSNDFGFGSSSWPEDDYFQDIGDIFGSDPLMAL</sequence>
<dbReference type="PaxDb" id="4097-A0A1S3YLI4"/>
<dbReference type="InterPro" id="IPR036955">
    <property type="entry name" value="AP2/ERF_dom_sf"/>
</dbReference>
<evidence type="ECO:0000256" key="2">
    <source>
        <dbReference type="ARBA" id="ARBA00022745"/>
    </source>
</evidence>
<dbReference type="Gene3D" id="3.30.730.10">
    <property type="entry name" value="AP2/ERF domain"/>
    <property type="match status" value="1"/>
</dbReference>
<dbReference type="STRING" id="4097.A0A1S3YLI4"/>
<feature type="region of interest" description="Disordered" evidence="8">
    <location>
        <begin position="1"/>
        <end position="44"/>
    </location>
</feature>
<dbReference type="GO" id="GO:0005634">
    <property type="term" value="C:nucleus"/>
    <property type="evidence" value="ECO:0000318"/>
    <property type="project" value="GO_Central"/>
</dbReference>
<dbReference type="GO" id="GO:0009873">
    <property type="term" value="P:ethylene-activated signaling pathway"/>
    <property type="evidence" value="ECO:0007669"/>
    <property type="project" value="UniProtKB-KW"/>
</dbReference>
<protein>
    <submittedName>
        <fullName evidence="11">Ethylene-responsive transcription factor CRF2-like</fullName>
    </submittedName>
</protein>
<dbReference type="GO" id="GO:0006952">
    <property type="term" value="P:defense response"/>
    <property type="evidence" value="ECO:0007669"/>
    <property type="project" value="UniProtKB-KW"/>
</dbReference>
<dbReference type="RefSeq" id="XP_016452918.1">
    <property type="nucleotide sequence ID" value="XM_016597432.2"/>
</dbReference>
<feature type="compositionally biased region" description="Polar residues" evidence="8">
    <location>
        <begin position="210"/>
        <end position="221"/>
    </location>
</feature>
<evidence type="ECO:0000313" key="10">
    <source>
        <dbReference type="Proteomes" id="UP000790787"/>
    </source>
</evidence>
<name>A0A1S3YLI4_TOBAC</name>
<dbReference type="GeneID" id="107777420"/>
<proteinExistence type="predicted"/>
<dbReference type="InterPro" id="IPR001471">
    <property type="entry name" value="AP2/ERF_dom"/>
</dbReference>
<dbReference type="PRINTS" id="PR00367">
    <property type="entry name" value="ETHRSPELEMNT"/>
</dbReference>
<dbReference type="OMA" id="IQLRGHD"/>